<dbReference type="Proteomes" id="UP000054925">
    <property type="component" value="Unassembled WGS sequence"/>
</dbReference>
<evidence type="ECO:0000313" key="3">
    <source>
        <dbReference type="Proteomes" id="UP000054925"/>
    </source>
</evidence>
<dbReference type="PANTHER" id="PTHR48207">
    <property type="entry name" value="SUCCINATE--HYDROXYMETHYLGLUTARATE COA-TRANSFERASE"/>
    <property type="match status" value="1"/>
</dbReference>
<keyword evidence="3" id="KW-1185">Reference proteome</keyword>
<accession>A0A158L0T2</accession>
<dbReference type="Gene3D" id="3.30.1540.10">
    <property type="entry name" value="formyl-coa transferase, domain 3"/>
    <property type="match status" value="1"/>
</dbReference>
<dbReference type="EMBL" id="FCOL02000256">
    <property type="protein sequence ID" value="SAL86609.1"/>
    <property type="molecule type" value="Genomic_DNA"/>
</dbReference>
<dbReference type="AlphaFoldDB" id="A0A158L0T2"/>
<organism evidence="2 3">
    <name type="scientific">Caballeronia terrestris</name>
    <dbReference type="NCBI Taxonomy" id="1226301"/>
    <lineage>
        <taxon>Bacteria</taxon>
        <taxon>Pseudomonadati</taxon>
        <taxon>Pseudomonadota</taxon>
        <taxon>Betaproteobacteria</taxon>
        <taxon>Burkholderiales</taxon>
        <taxon>Burkholderiaceae</taxon>
        <taxon>Caballeronia</taxon>
    </lineage>
</organism>
<sequence length="254" mass="27690">MSHADVYAGLQAAIAVLAAVRKREVTGRGQYIDVAMAAVMLSINERAHLDLAGVDTGAEPGILGASDGPHFAGPGGEEFVAAQSIVGSNTFPNYLRAMRRMDLAQDPRFSTAERRQQNYNVLHAVIQTWMLSFRDLKTLDAQLDEAKIAIGQIRTLKELAETDWAKQWGAVHEVPDRRGGSYFIHGYPWRFSDDELGARSAPAFRGEHNEQVFREAGLADTEIRHAIDTGILVGGPPPPTREGDVAALMEARAS</sequence>
<dbReference type="InterPro" id="IPR050483">
    <property type="entry name" value="CoA-transferase_III_domain"/>
</dbReference>
<keyword evidence="1 2" id="KW-0808">Transferase</keyword>
<comment type="caution">
    <text evidence="2">The sequence shown here is derived from an EMBL/GenBank/DDBJ whole genome shotgun (WGS) entry which is preliminary data.</text>
</comment>
<name>A0A158L0T2_9BURK</name>
<evidence type="ECO:0000256" key="1">
    <source>
        <dbReference type="ARBA" id="ARBA00022679"/>
    </source>
</evidence>
<dbReference type="PANTHER" id="PTHR48207:SF3">
    <property type="entry name" value="SUCCINATE--HYDROXYMETHYLGLUTARATE COA-TRANSFERASE"/>
    <property type="match status" value="1"/>
</dbReference>
<dbReference type="InterPro" id="IPR044855">
    <property type="entry name" value="CoA-Trfase_III_dom3_sf"/>
</dbReference>
<dbReference type="InterPro" id="IPR003673">
    <property type="entry name" value="CoA-Trfase_fam_III"/>
</dbReference>
<dbReference type="Gene3D" id="3.40.50.10540">
    <property type="entry name" value="Crotonobetainyl-coa:carnitine coa-transferase, domain 1"/>
    <property type="match status" value="1"/>
</dbReference>
<reference evidence="2" key="1">
    <citation type="submission" date="2016-01" db="EMBL/GenBank/DDBJ databases">
        <authorList>
            <person name="Peeters C."/>
        </authorList>
    </citation>
    <scope>NUCLEOTIDE SEQUENCE [LARGE SCALE GENOMIC DNA]</scope>
    <source>
        <strain evidence="2">LMG 22937</strain>
    </source>
</reference>
<dbReference type="InterPro" id="IPR023606">
    <property type="entry name" value="CoA-Trfase_III_dom_1_sf"/>
</dbReference>
<dbReference type="Pfam" id="PF02515">
    <property type="entry name" value="CoA_transf_3"/>
    <property type="match status" value="1"/>
</dbReference>
<protein>
    <submittedName>
        <fullName evidence="2">Acyl-CoA transferase</fullName>
    </submittedName>
</protein>
<evidence type="ECO:0000313" key="2">
    <source>
        <dbReference type="EMBL" id="SAL86609.1"/>
    </source>
</evidence>
<gene>
    <name evidence="2" type="ORF">AWB67_07237</name>
</gene>
<dbReference type="GO" id="GO:0008410">
    <property type="term" value="F:CoA-transferase activity"/>
    <property type="evidence" value="ECO:0007669"/>
    <property type="project" value="TreeGrafter"/>
</dbReference>
<dbReference type="SUPFAM" id="SSF89796">
    <property type="entry name" value="CoA-transferase family III (CaiB/BaiF)"/>
    <property type="match status" value="1"/>
</dbReference>
<proteinExistence type="predicted"/>